<feature type="binding site" evidence="5 7">
    <location>
        <position position="120"/>
    </location>
    <ligand>
        <name>Mn(2+)</name>
        <dbReference type="ChEBI" id="CHEBI:29035"/>
        <label>1</label>
    </ligand>
</feature>
<feature type="binding site" evidence="7">
    <location>
        <position position="148"/>
    </location>
    <ligand>
        <name>Mn(2+)</name>
        <dbReference type="ChEBI" id="CHEBI:29035"/>
        <label>1</label>
    </ligand>
</feature>
<keyword evidence="10" id="KW-1185">Reference proteome</keyword>
<dbReference type="GO" id="GO:0019557">
    <property type="term" value="P:L-histidine catabolic process to glutamate and formate"/>
    <property type="evidence" value="ECO:0007669"/>
    <property type="project" value="UniProtKB-UniPathway"/>
</dbReference>
<dbReference type="InterPro" id="IPR005923">
    <property type="entry name" value="HutG"/>
</dbReference>
<dbReference type="OrthoDB" id="9789727at2"/>
<evidence type="ECO:0000313" key="10">
    <source>
        <dbReference type="Proteomes" id="UP000304912"/>
    </source>
</evidence>
<evidence type="ECO:0000256" key="4">
    <source>
        <dbReference type="ARBA" id="ARBA00023211"/>
    </source>
</evidence>
<dbReference type="GO" id="GO:0008783">
    <property type="term" value="F:agmatinase activity"/>
    <property type="evidence" value="ECO:0007669"/>
    <property type="project" value="TreeGrafter"/>
</dbReference>
<dbReference type="PANTHER" id="PTHR11358:SF35">
    <property type="entry name" value="FORMIMIDOYLGLUTAMASE"/>
    <property type="match status" value="1"/>
</dbReference>
<dbReference type="PANTHER" id="PTHR11358">
    <property type="entry name" value="ARGINASE/AGMATINASE"/>
    <property type="match status" value="1"/>
</dbReference>
<dbReference type="PROSITE" id="PS51409">
    <property type="entry name" value="ARGINASE_2"/>
    <property type="match status" value="1"/>
</dbReference>
<gene>
    <name evidence="5 9" type="primary">hutG</name>
    <name evidence="9" type="ORF">FBQ74_08750</name>
</gene>
<dbReference type="PIRSF" id="PIRSF036979">
    <property type="entry name" value="Arginase"/>
    <property type="match status" value="1"/>
</dbReference>
<feature type="binding site" evidence="5">
    <location>
        <position position="148"/>
    </location>
    <ligand>
        <name>Mn(2+)</name>
        <dbReference type="ChEBI" id="CHEBI:29035"/>
        <label>2</label>
    </ligand>
</feature>
<dbReference type="Proteomes" id="UP000304912">
    <property type="component" value="Chromosome"/>
</dbReference>
<dbReference type="KEGG" id="salk:FBQ74_08750"/>
<evidence type="ECO:0000256" key="6">
    <source>
        <dbReference type="NCBIfam" id="TIGR01227"/>
    </source>
</evidence>
<keyword evidence="3 5" id="KW-0369">Histidine metabolism</keyword>
<evidence type="ECO:0000256" key="2">
    <source>
        <dbReference type="ARBA" id="ARBA00022801"/>
    </source>
</evidence>
<feature type="binding site" evidence="5">
    <location>
        <position position="235"/>
    </location>
    <ligand>
        <name>Mn(2+)</name>
        <dbReference type="ChEBI" id="CHEBI:29035"/>
        <label>2</label>
    </ligand>
</feature>
<dbReference type="HAMAP" id="MF_00737">
    <property type="entry name" value="Formimidoylglutam"/>
    <property type="match status" value="1"/>
</dbReference>
<comment type="pathway">
    <text evidence="5">Amino-acid degradation; L-histidine degradation into L-glutamate; L-glutamate from N-formimidoyl-L-glutamate (hydrolase route): step 1/1.</text>
</comment>
<evidence type="ECO:0000256" key="5">
    <source>
        <dbReference type="HAMAP-Rule" id="MF_00737"/>
    </source>
</evidence>
<feature type="binding site" evidence="5 7">
    <location>
        <position position="146"/>
    </location>
    <ligand>
        <name>Mn(2+)</name>
        <dbReference type="ChEBI" id="CHEBI:29035"/>
        <label>1</label>
    </ligand>
</feature>
<dbReference type="GO" id="GO:0033389">
    <property type="term" value="P:putrescine biosynthetic process from arginine, via agmatine"/>
    <property type="evidence" value="ECO:0007669"/>
    <property type="project" value="TreeGrafter"/>
</dbReference>
<evidence type="ECO:0000256" key="3">
    <source>
        <dbReference type="ARBA" id="ARBA00022808"/>
    </source>
</evidence>
<comment type="cofactor">
    <cofactor evidence="5 7">
        <name>Mn(2+)</name>
        <dbReference type="ChEBI" id="CHEBI:29035"/>
    </cofactor>
    <text evidence="5 7">Binds 2 manganese ions per subunit.</text>
</comment>
<dbReference type="UniPathway" id="UPA00379">
    <property type="reaction ID" value="UER00552"/>
</dbReference>
<evidence type="ECO:0000256" key="7">
    <source>
        <dbReference type="PIRSR" id="PIRSR036979-1"/>
    </source>
</evidence>
<dbReference type="InterPro" id="IPR006035">
    <property type="entry name" value="Ureohydrolase"/>
</dbReference>
<comment type="catalytic activity">
    <reaction evidence="5">
        <text>N-formimidoyl-L-glutamate + H2O = formamide + L-glutamate</text>
        <dbReference type="Rhea" id="RHEA:22492"/>
        <dbReference type="ChEBI" id="CHEBI:15377"/>
        <dbReference type="ChEBI" id="CHEBI:16397"/>
        <dbReference type="ChEBI" id="CHEBI:29985"/>
        <dbReference type="ChEBI" id="CHEBI:58928"/>
        <dbReference type="EC" id="3.5.3.8"/>
    </reaction>
</comment>
<dbReference type="GO" id="GO:0030145">
    <property type="term" value="F:manganese ion binding"/>
    <property type="evidence" value="ECO:0007669"/>
    <property type="project" value="UniProtKB-UniRule"/>
</dbReference>
<keyword evidence="1 5" id="KW-0479">Metal-binding</keyword>
<feature type="binding site" evidence="7">
    <location>
        <position position="237"/>
    </location>
    <ligand>
        <name>Mn(2+)</name>
        <dbReference type="ChEBI" id="CHEBI:29035"/>
        <label>1</label>
    </ligand>
</feature>
<feature type="binding site" evidence="5 7">
    <location>
        <position position="150"/>
    </location>
    <ligand>
        <name>Mn(2+)</name>
        <dbReference type="ChEBI" id="CHEBI:29035"/>
        <label>1</label>
    </ligand>
</feature>
<dbReference type="AlphaFoldDB" id="A0A5B7YDA3"/>
<keyword evidence="2 5" id="KW-0378">Hydrolase</keyword>
<comment type="similarity">
    <text evidence="5 8">Belongs to the arginase family.</text>
</comment>
<dbReference type="RefSeq" id="WP_139756318.1">
    <property type="nucleotide sequence ID" value="NZ_CP039852.1"/>
</dbReference>
<accession>A0A5B7YDA3</accession>
<dbReference type="GO" id="GO:0050415">
    <property type="term" value="F:formimidoylglutamase activity"/>
    <property type="evidence" value="ECO:0007669"/>
    <property type="project" value="UniProtKB-UniRule"/>
</dbReference>
<dbReference type="EMBL" id="CP039852">
    <property type="protein sequence ID" value="QCZ93574.1"/>
    <property type="molecule type" value="Genomic_DNA"/>
</dbReference>
<sequence length="313" mass="33825">MSYKSLWQGRTDTEDGVRGQRWHQVVNVEPAESKCGTVALIGYPVDQGVSLNKGRPGAGGGPNTLRQSLSSLPWVIEGSLSDHGDISPLPTLPQTQQLYADRVTGLLANNKCVLGLGGGHDIARGSFHGLQQFASEQARIGIINFDAHLDLRKPAPVSSSGTPFRDISEWCSANGRAFNYCCMGVSVAANTPALFDYARLTDTYWLEDVDFDLAKATSVLSAFLNRIDTLYVTVCMDAFPASAAPGVSAPAAVGIDTAAVLNVIRWLGRYCHQHNITWPLADIAELNPTFDKENKTTRLAARVGFELTRAMTK</sequence>
<protein>
    <recommendedName>
        <fullName evidence="5 6">Formimidoylglutamase</fullName>
        <ecNumber evidence="5 6">3.5.3.8</ecNumber>
    </recommendedName>
    <alternativeName>
        <fullName evidence="5">Formiminoglutamase</fullName>
    </alternativeName>
    <alternativeName>
        <fullName evidence="5">Formiminoglutamate hydrolase</fullName>
    </alternativeName>
</protein>
<evidence type="ECO:0000313" key="9">
    <source>
        <dbReference type="EMBL" id="QCZ93574.1"/>
    </source>
</evidence>
<proteinExistence type="inferred from homology"/>
<comment type="function">
    <text evidence="5">Catalyzes the conversion of N-formimidoyl-L-glutamate to L-glutamate and formamide.</text>
</comment>
<keyword evidence="4 5" id="KW-0464">Manganese</keyword>
<name>A0A5B7YDA3_9ALTE</name>
<feature type="binding site" evidence="5">
    <location>
        <position position="237"/>
    </location>
    <ligand>
        <name>Mn(2+)</name>
        <dbReference type="ChEBI" id="CHEBI:29035"/>
        <label>2</label>
    </ligand>
</feature>
<dbReference type="GO" id="GO:0019556">
    <property type="term" value="P:L-histidine catabolic process to glutamate and formamide"/>
    <property type="evidence" value="ECO:0007669"/>
    <property type="project" value="UniProtKB-UniRule"/>
</dbReference>
<evidence type="ECO:0000256" key="1">
    <source>
        <dbReference type="ARBA" id="ARBA00022723"/>
    </source>
</evidence>
<evidence type="ECO:0000256" key="8">
    <source>
        <dbReference type="PROSITE-ProRule" id="PRU00742"/>
    </source>
</evidence>
<feature type="binding site" evidence="5 7">
    <location>
        <position position="235"/>
    </location>
    <ligand>
        <name>Mn(2+)</name>
        <dbReference type="ChEBI" id="CHEBI:29035"/>
        <label>1</label>
    </ligand>
</feature>
<dbReference type="SUPFAM" id="SSF52768">
    <property type="entry name" value="Arginase/deacetylase"/>
    <property type="match status" value="1"/>
</dbReference>
<dbReference type="Pfam" id="PF00491">
    <property type="entry name" value="Arginase"/>
    <property type="match status" value="1"/>
</dbReference>
<dbReference type="EC" id="3.5.3.8" evidence="5 6"/>
<dbReference type="InterPro" id="IPR023696">
    <property type="entry name" value="Ureohydrolase_dom_sf"/>
</dbReference>
<dbReference type="Gene3D" id="3.40.800.10">
    <property type="entry name" value="Ureohydrolase domain"/>
    <property type="match status" value="1"/>
</dbReference>
<dbReference type="NCBIfam" id="TIGR01227">
    <property type="entry name" value="hutG"/>
    <property type="match status" value="1"/>
</dbReference>
<reference evidence="9 10" key="1">
    <citation type="submission" date="2019-04" db="EMBL/GenBank/DDBJ databases">
        <title>Salinimonas iocasae sp. nov., a halophilic bacterium isolated from the outer tube casing of tubeworms in Okinawa Trough.</title>
        <authorList>
            <person name="Zhang H."/>
            <person name="Wang H."/>
            <person name="Li C."/>
        </authorList>
    </citation>
    <scope>NUCLEOTIDE SEQUENCE [LARGE SCALE GENOMIC DNA]</scope>
    <source>
        <strain evidence="9 10">KX18D6</strain>
    </source>
</reference>
<feature type="binding site" evidence="5">
    <location>
        <position position="146"/>
    </location>
    <ligand>
        <name>Mn(2+)</name>
        <dbReference type="ChEBI" id="CHEBI:29035"/>
        <label>2</label>
    </ligand>
</feature>
<dbReference type="CDD" id="cd09988">
    <property type="entry name" value="Formimidoylglutamase"/>
    <property type="match status" value="1"/>
</dbReference>
<organism evidence="9 10">
    <name type="scientific">Salinimonas iocasae</name>
    <dbReference type="NCBI Taxonomy" id="2572577"/>
    <lineage>
        <taxon>Bacteria</taxon>
        <taxon>Pseudomonadati</taxon>
        <taxon>Pseudomonadota</taxon>
        <taxon>Gammaproteobacteria</taxon>
        <taxon>Alteromonadales</taxon>
        <taxon>Alteromonadaceae</taxon>
        <taxon>Alteromonas/Salinimonas group</taxon>
        <taxon>Salinimonas</taxon>
    </lineage>
</organism>